<comment type="caution">
    <text evidence="1">The sequence shown here is derived from an EMBL/GenBank/DDBJ whole genome shotgun (WGS) entry which is preliminary data.</text>
</comment>
<dbReference type="EMBL" id="JANIIC010000099">
    <property type="protein sequence ID" value="MCQ8835985.1"/>
    <property type="molecule type" value="Genomic_DNA"/>
</dbReference>
<keyword evidence="2" id="KW-1185">Reference proteome</keyword>
<gene>
    <name evidence="1" type="ORF">NQU54_44970</name>
</gene>
<sequence length="41" mass="4153">MFGTAQAVLAGDALLALAVRELATAPPPHGVLRPPRSCAGR</sequence>
<protein>
    <submittedName>
        <fullName evidence="1">Uncharacterized protein</fullName>
    </submittedName>
</protein>
<proteinExistence type="predicted"/>
<dbReference type="Proteomes" id="UP001142400">
    <property type="component" value="Unassembled WGS sequence"/>
</dbReference>
<evidence type="ECO:0000313" key="2">
    <source>
        <dbReference type="Proteomes" id="UP001142400"/>
    </source>
</evidence>
<organism evidence="1 2">
    <name type="scientific">Streptomyces malaysiensis subsp. samsunensis</name>
    <dbReference type="NCBI Taxonomy" id="459658"/>
    <lineage>
        <taxon>Bacteria</taxon>
        <taxon>Bacillati</taxon>
        <taxon>Actinomycetota</taxon>
        <taxon>Actinomycetes</taxon>
        <taxon>Kitasatosporales</taxon>
        <taxon>Streptomycetaceae</taxon>
        <taxon>Streptomyces</taxon>
        <taxon>Streptomyces violaceusniger group</taxon>
    </lineage>
</organism>
<dbReference type="InterPro" id="IPR008949">
    <property type="entry name" value="Isoprenoid_synthase_dom_sf"/>
</dbReference>
<name>A0A9X2M3X0_STRMQ</name>
<dbReference type="Gene3D" id="1.10.600.10">
    <property type="entry name" value="Farnesyl Diphosphate Synthase"/>
    <property type="match status" value="1"/>
</dbReference>
<accession>A0A9X2M3X0</accession>
<evidence type="ECO:0000313" key="1">
    <source>
        <dbReference type="EMBL" id="MCQ8835985.1"/>
    </source>
</evidence>
<dbReference type="AlphaFoldDB" id="A0A9X2M3X0"/>
<reference evidence="1" key="1">
    <citation type="submission" date="2022-06" db="EMBL/GenBank/DDBJ databases">
        <title>WGS of actinobacteria.</title>
        <authorList>
            <person name="Thawai C."/>
        </authorList>
    </citation>
    <scope>NUCLEOTIDE SEQUENCE</scope>
    <source>
        <strain evidence="1">DSM 42010</strain>
    </source>
</reference>